<comment type="caution">
    <text evidence="3">The sequence shown here is derived from an EMBL/GenBank/DDBJ whole genome shotgun (WGS) entry which is preliminary data.</text>
</comment>
<evidence type="ECO:0000313" key="3">
    <source>
        <dbReference type="EMBL" id="HJH49585.1"/>
    </source>
</evidence>
<dbReference type="PANTHER" id="PTHR12526:SF638">
    <property type="entry name" value="SPORE COAT PROTEIN SA"/>
    <property type="match status" value="1"/>
</dbReference>
<dbReference type="Gene3D" id="3.40.50.2000">
    <property type="entry name" value="Glycogen Phosphorylase B"/>
    <property type="match status" value="2"/>
</dbReference>
<organism evidence="3 4">
    <name type="scientific">Merdimonas faecis</name>
    <dbReference type="NCBI Taxonomy" id="1653435"/>
    <lineage>
        <taxon>Bacteria</taxon>
        <taxon>Bacillati</taxon>
        <taxon>Bacillota</taxon>
        <taxon>Clostridia</taxon>
        <taxon>Lachnospirales</taxon>
        <taxon>Lachnospiraceae</taxon>
        <taxon>Merdimonas</taxon>
    </lineage>
</organism>
<dbReference type="InterPro" id="IPR028098">
    <property type="entry name" value="Glyco_trans_4-like_N"/>
</dbReference>
<dbReference type="AlphaFoldDB" id="A0A9D2VXH9"/>
<sequence>MSKKILIITNHSYMLYQFRKEFIEKLLEEYDVTLSMPFVGHEDEFAKMGCRCVETEVDRRGINPVTDFKLLQFYHKLIKNEKPDKVITYSIKPNIYAGLVCSHKKIPYYANVQGLGTAFQKKLLSQFVGLLYKTAFRKVKAVLFENSKNAQEFLDRKLVARNKIVVLNGAGVNLAHYSYQPFSVSGKSDRSIHFLYLGRIMKEKGIDELFDAMRKLHDEYGDRVVLDIVGFFEDEYKDAVEKIVEDNIAVFHGFQEETRPYYTMADCVVLPSYHEGMSNVLLEASAMGRPVITSDIPGCREAVEDGKSGYLCEVKNADMLYEKMKQMADKSVEEREAMGRCARKRMEEMFDKKRIVEQTVEIIGGKDYRQLVGEKICFQTDIS</sequence>
<reference evidence="3" key="2">
    <citation type="submission" date="2021-09" db="EMBL/GenBank/DDBJ databases">
        <authorList>
            <person name="Gilroy R."/>
        </authorList>
    </citation>
    <scope>NUCLEOTIDE SEQUENCE</scope>
    <source>
        <strain evidence="3">USAMLcec4-12693</strain>
    </source>
</reference>
<dbReference type="Proteomes" id="UP000813420">
    <property type="component" value="Unassembled WGS sequence"/>
</dbReference>
<feature type="domain" description="Glycosyltransferase subfamily 4-like N-terminal" evidence="2">
    <location>
        <begin position="4"/>
        <end position="146"/>
    </location>
</feature>
<evidence type="ECO:0000259" key="2">
    <source>
        <dbReference type="Pfam" id="PF13477"/>
    </source>
</evidence>
<dbReference type="RefSeq" id="WP_277271840.1">
    <property type="nucleotide sequence ID" value="NZ_DYXE01000047.1"/>
</dbReference>
<proteinExistence type="predicted"/>
<evidence type="ECO:0000313" key="4">
    <source>
        <dbReference type="Proteomes" id="UP000813420"/>
    </source>
</evidence>
<dbReference type="InterPro" id="IPR001296">
    <property type="entry name" value="Glyco_trans_1"/>
</dbReference>
<dbReference type="SUPFAM" id="SSF53756">
    <property type="entry name" value="UDP-Glycosyltransferase/glycogen phosphorylase"/>
    <property type="match status" value="1"/>
</dbReference>
<dbReference type="Pfam" id="PF00534">
    <property type="entry name" value="Glycos_transf_1"/>
    <property type="match status" value="1"/>
</dbReference>
<name>A0A9D2VXH9_9FIRM</name>
<dbReference type="GO" id="GO:0016757">
    <property type="term" value="F:glycosyltransferase activity"/>
    <property type="evidence" value="ECO:0007669"/>
    <property type="project" value="InterPro"/>
</dbReference>
<protein>
    <submittedName>
        <fullName evidence="3">Glycosyltransferase family 4 protein</fullName>
    </submittedName>
</protein>
<dbReference type="EMBL" id="DYXE01000047">
    <property type="protein sequence ID" value="HJH49585.1"/>
    <property type="molecule type" value="Genomic_DNA"/>
</dbReference>
<accession>A0A9D2VXH9</accession>
<dbReference type="CDD" id="cd03808">
    <property type="entry name" value="GT4_CapM-like"/>
    <property type="match status" value="1"/>
</dbReference>
<gene>
    <name evidence="3" type="ORF">K8V39_04910</name>
</gene>
<dbReference type="PANTHER" id="PTHR12526">
    <property type="entry name" value="GLYCOSYLTRANSFERASE"/>
    <property type="match status" value="1"/>
</dbReference>
<feature type="domain" description="Glycosyl transferase family 1" evidence="1">
    <location>
        <begin position="185"/>
        <end position="345"/>
    </location>
</feature>
<dbReference type="Pfam" id="PF13477">
    <property type="entry name" value="Glyco_trans_4_2"/>
    <property type="match status" value="1"/>
</dbReference>
<reference evidence="3" key="1">
    <citation type="journal article" date="2021" name="PeerJ">
        <title>Extensive microbial diversity within the chicken gut microbiome revealed by metagenomics and culture.</title>
        <authorList>
            <person name="Gilroy R."/>
            <person name="Ravi A."/>
            <person name="Getino M."/>
            <person name="Pursley I."/>
            <person name="Horton D.L."/>
            <person name="Alikhan N.F."/>
            <person name="Baker D."/>
            <person name="Gharbi K."/>
            <person name="Hall N."/>
            <person name="Watson M."/>
            <person name="Adriaenssens E.M."/>
            <person name="Foster-Nyarko E."/>
            <person name="Jarju S."/>
            <person name="Secka A."/>
            <person name="Antonio M."/>
            <person name="Oren A."/>
            <person name="Chaudhuri R.R."/>
            <person name="La Ragione R."/>
            <person name="Hildebrand F."/>
            <person name="Pallen M.J."/>
        </authorList>
    </citation>
    <scope>NUCLEOTIDE SEQUENCE</scope>
    <source>
        <strain evidence="3">USAMLcec4-12693</strain>
    </source>
</reference>
<evidence type="ECO:0000259" key="1">
    <source>
        <dbReference type="Pfam" id="PF00534"/>
    </source>
</evidence>